<dbReference type="PANTHER" id="PTHR18964:SF146">
    <property type="entry name" value="POLYPHOSPHATE GLUCOKINASE"/>
    <property type="match status" value="1"/>
</dbReference>
<dbReference type="EMBL" id="CP045121">
    <property type="protein sequence ID" value="QIN79157.1"/>
    <property type="molecule type" value="Genomic_DNA"/>
</dbReference>
<dbReference type="CDD" id="cd24058">
    <property type="entry name" value="ASKHA_NBD_ROK_PPGK"/>
    <property type="match status" value="1"/>
</dbReference>
<evidence type="ECO:0000313" key="3">
    <source>
        <dbReference type="Proteomes" id="UP000502706"/>
    </source>
</evidence>
<organism evidence="2 3">
    <name type="scientific">Rubrobacter marinus</name>
    <dbReference type="NCBI Taxonomy" id="2653852"/>
    <lineage>
        <taxon>Bacteria</taxon>
        <taxon>Bacillati</taxon>
        <taxon>Actinomycetota</taxon>
        <taxon>Rubrobacteria</taxon>
        <taxon>Rubrobacterales</taxon>
        <taxon>Rubrobacteraceae</taxon>
        <taxon>Rubrobacter</taxon>
    </lineage>
</organism>
<gene>
    <name evidence="2" type="ORF">GBA65_12210</name>
</gene>
<sequence length="264" mass="27810">MNVFGLDIGGSGIKGAPVDTRTGELVGERIRVPTPKAGRPDDVVATAVKVISRAGWDGPVGVGFPGVVKDGVVHTAANVDKGFIGFDLGERLRRELGTPVSIVNDADAAGLAEIRWGAGLGVSGVVLMLTLGTGIGTALFIEGKLVPNTELGHIQLHGDDAEHYASDRARKVHNLSWQDWSGRLMEYLRAMEDLFWPDLIVIGGGVSKRSEKFLPHIETRTEIVPAEMLNAAGIAGAALAYVPEAPVPPEPPTANIGEFKGRSA</sequence>
<keyword evidence="3" id="KW-1185">Reference proteome</keyword>
<evidence type="ECO:0000256" key="1">
    <source>
        <dbReference type="ARBA" id="ARBA00006479"/>
    </source>
</evidence>
<dbReference type="Gene3D" id="3.30.420.40">
    <property type="match status" value="2"/>
</dbReference>
<name>A0A6G8PYE2_9ACTN</name>
<evidence type="ECO:0000313" key="2">
    <source>
        <dbReference type="EMBL" id="QIN79157.1"/>
    </source>
</evidence>
<dbReference type="NCBIfam" id="NF045942">
    <property type="entry name" value="PolPhglucPhase"/>
    <property type="match status" value="1"/>
</dbReference>
<dbReference type="RefSeq" id="WP_166396817.1">
    <property type="nucleotide sequence ID" value="NZ_CP045121.1"/>
</dbReference>
<dbReference type="Proteomes" id="UP000502706">
    <property type="component" value="Chromosome"/>
</dbReference>
<dbReference type="Pfam" id="PF00480">
    <property type="entry name" value="ROK"/>
    <property type="match status" value="1"/>
</dbReference>
<protein>
    <submittedName>
        <fullName evidence="2">ROK family protein</fullName>
    </submittedName>
</protein>
<dbReference type="PANTHER" id="PTHR18964">
    <property type="entry name" value="ROK (REPRESSOR, ORF, KINASE) FAMILY"/>
    <property type="match status" value="1"/>
</dbReference>
<accession>A0A6G8PYE2</accession>
<proteinExistence type="inferred from homology"/>
<reference evidence="2 3" key="1">
    <citation type="submission" date="2019-10" db="EMBL/GenBank/DDBJ databases">
        <title>Rubrobacter sp nov SCSIO 52915 isolated from a deep-sea sediment in the South China Sea.</title>
        <authorList>
            <person name="Chen R.W."/>
        </authorList>
    </citation>
    <scope>NUCLEOTIDE SEQUENCE [LARGE SCALE GENOMIC DNA]</scope>
    <source>
        <strain evidence="2 3">SCSIO 52915</strain>
    </source>
</reference>
<dbReference type="KEGG" id="rmar:GBA65_12210"/>
<comment type="similarity">
    <text evidence="1">Belongs to the ROK (NagC/XylR) family.</text>
</comment>
<dbReference type="SUPFAM" id="SSF53067">
    <property type="entry name" value="Actin-like ATPase domain"/>
    <property type="match status" value="1"/>
</dbReference>
<dbReference type="AlphaFoldDB" id="A0A6G8PYE2"/>
<dbReference type="InterPro" id="IPR043129">
    <property type="entry name" value="ATPase_NBD"/>
</dbReference>
<dbReference type="InterPro" id="IPR000600">
    <property type="entry name" value="ROK"/>
</dbReference>